<keyword evidence="2" id="KW-0813">Transport</keyword>
<evidence type="ECO:0000256" key="1">
    <source>
        <dbReference type="ARBA" id="ARBA00009063"/>
    </source>
</evidence>
<dbReference type="GO" id="GO:0031201">
    <property type="term" value="C:SNARE complex"/>
    <property type="evidence" value="ECO:0007669"/>
    <property type="project" value="TreeGrafter"/>
</dbReference>
<dbReference type="Pfam" id="PF00804">
    <property type="entry name" value="Syntaxin"/>
    <property type="match status" value="1"/>
</dbReference>
<proteinExistence type="inferred from homology"/>
<dbReference type="EMBL" id="JAMRDG010000001">
    <property type="protein sequence ID" value="KAJ3705904.1"/>
    <property type="molecule type" value="Genomic_DNA"/>
</dbReference>
<dbReference type="PROSITE" id="PS50192">
    <property type="entry name" value="T_SNARE"/>
    <property type="match status" value="1"/>
</dbReference>
<keyword evidence="3" id="KW-0472">Membrane</keyword>
<dbReference type="GO" id="GO:0005484">
    <property type="term" value="F:SNAP receptor activity"/>
    <property type="evidence" value="ECO:0007669"/>
    <property type="project" value="TreeGrafter"/>
</dbReference>
<evidence type="ECO:0000256" key="3">
    <source>
        <dbReference type="SAM" id="Phobius"/>
    </source>
</evidence>
<dbReference type="GO" id="GO:0048278">
    <property type="term" value="P:vesicle docking"/>
    <property type="evidence" value="ECO:0007669"/>
    <property type="project" value="TreeGrafter"/>
</dbReference>
<dbReference type="CDD" id="cd15848">
    <property type="entry name" value="SNARE_syntaxin1-like"/>
    <property type="match status" value="1"/>
</dbReference>
<feature type="domain" description="T-SNARE coiled-coil homology" evidence="4">
    <location>
        <begin position="207"/>
        <end position="269"/>
    </location>
</feature>
<dbReference type="CDD" id="cd00179">
    <property type="entry name" value="SynN"/>
    <property type="match status" value="1"/>
</dbReference>
<comment type="similarity">
    <text evidence="1">Belongs to the syntaxin family.</text>
</comment>
<evidence type="ECO:0000313" key="5">
    <source>
        <dbReference type="EMBL" id="KAJ3705904.1"/>
    </source>
</evidence>
<comment type="caution">
    <text evidence="5">The sequence shown here is derived from an EMBL/GenBank/DDBJ whole genome shotgun (WGS) entry which is preliminary data.</text>
</comment>
<evidence type="ECO:0000259" key="4">
    <source>
        <dbReference type="PROSITE" id="PS50192"/>
    </source>
</evidence>
<evidence type="ECO:0000313" key="6">
    <source>
        <dbReference type="Proteomes" id="UP001210211"/>
    </source>
</evidence>
<keyword evidence="3" id="KW-0812">Transmembrane</keyword>
<dbReference type="Gene3D" id="1.20.58.70">
    <property type="match status" value="1"/>
</dbReference>
<keyword evidence="6" id="KW-1185">Reference proteome</keyword>
<keyword evidence="2" id="KW-0653">Protein transport</keyword>
<dbReference type="SMART" id="SM00503">
    <property type="entry name" value="SynN"/>
    <property type="match status" value="1"/>
</dbReference>
<dbReference type="AlphaFoldDB" id="A0AAD5ZXI5"/>
<dbReference type="GO" id="GO:0006906">
    <property type="term" value="P:vesicle fusion"/>
    <property type="evidence" value="ECO:0007669"/>
    <property type="project" value="TreeGrafter"/>
</dbReference>
<dbReference type="Proteomes" id="UP001210211">
    <property type="component" value="Unassembled WGS sequence"/>
</dbReference>
<dbReference type="PANTHER" id="PTHR19957">
    <property type="entry name" value="SYNTAXIN"/>
    <property type="match status" value="1"/>
</dbReference>
<reference evidence="5 6" key="1">
    <citation type="journal article" date="2022" name="Cell">
        <title>Repeat-based holocentromeres influence genome architecture and karyotype evolution.</title>
        <authorList>
            <person name="Hofstatter P.G."/>
            <person name="Thangavel G."/>
            <person name="Lux T."/>
            <person name="Neumann P."/>
            <person name="Vondrak T."/>
            <person name="Novak P."/>
            <person name="Zhang M."/>
            <person name="Costa L."/>
            <person name="Castellani M."/>
            <person name="Scott A."/>
            <person name="Toegelov H."/>
            <person name="Fuchs J."/>
            <person name="Mata-Sucre Y."/>
            <person name="Dias Y."/>
            <person name="Vanzela A.L.L."/>
            <person name="Huettel B."/>
            <person name="Almeida C.C.S."/>
            <person name="Simkova H."/>
            <person name="Souza G."/>
            <person name="Pedrosa-Harand A."/>
            <person name="Macas J."/>
            <person name="Mayer K.F.X."/>
            <person name="Houben A."/>
            <person name="Marques A."/>
        </authorList>
    </citation>
    <scope>NUCLEOTIDE SEQUENCE [LARGE SCALE GENOMIC DNA]</scope>
    <source>
        <strain evidence="5">RhyTen1mFocal</strain>
    </source>
</reference>
<dbReference type="GO" id="GO:0012505">
    <property type="term" value="C:endomembrane system"/>
    <property type="evidence" value="ECO:0007669"/>
    <property type="project" value="TreeGrafter"/>
</dbReference>
<dbReference type="InterPro" id="IPR000727">
    <property type="entry name" value="T_SNARE_dom"/>
</dbReference>
<dbReference type="SUPFAM" id="SSF47661">
    <property type="entry name" value="t-snare proteins"/>
    <property type="match status" value="1"/>
</dbReference>
<feature type="transmembrane region" description="Helical" evidence="3">
    <location>
        <begin position="280"/>
        <end position="301"/>
    </location>
</feature>
<dbReference type="InterPro" id="IPR010989">
    <property type="entry name" value="SNARE"/>
</dbReference>
<protein>
    <recommendedName>
        <fullName evidence="4">t-SNARE coiled-coil homology domain-containing protein</fullName>
    </recommendedName>
</protein>
<dbReference type="InterPro" id="IPR045242">
    <property type="entry name" value="Syntaxin"/>
</dbReference>
<dbReference type="PANTHER" id="PTHR19957:SF91">
    <property type="entry name" value="SYNTAXIN-112"/>
    <property type="match status" value="1"/>
</dbReference>
<evidence type="ECO:0000256" key="2">
    <source>
        <dbReference type="ARBA" id="ARBA00022927"/>
    </source>
</evidence>
<sequence>MNNLMTKSFLSYAELKKQALDDSSADLEAVNAAHTTTPAEEANLSQFFEEIDIIQSEIETVNSLLSDLTLLHQESKSLHVPRLLRGARDRMDADMALILRNAKIIKARLQLLDRSNITNRNLSKTFAEGSMVDRTRLSVTNGVRTKLRELMNGFQMLRDKIVADHKESLKRRYFNATGEEATEETIEKMLSEGDKMEILRVAKGEIDLEMAERDKVVSDIRKSLVKLHQVFLDMAVMVETQEENLNDIEVNVTSAKDYVSGGTENLVAAAAMKKKGDRNCFVLCCVASFILFLICVIFIVARD</sequence>
<dbReference type="GO" id="GO:0005886">
    <property type="term" value="C:plasma membrane"/>
    <property type="evidence" value="ECO:0007669"/>
    <property type="project" value="TreeGrafter"/>
</dbReference>
<dbReference type="GO" id="GO:0000149">
    <property type="term" value="F:SNARE binding"/>
    <property type="evidence" value="ECO:0007669"/>
    <property type="project" value="TreeGrafter"/>
</dbReference>
<dbReference type="GO" id="GO:0006887">
    <property type="term" value="P:exocytosis"/>
    <property type="evidence" value="ECO:0007669"/>
    <property type="project" value="TreeGrafter"/>
</dbReference>
<keyword evidence="3" id="KW-1133">Transmembrane helix</keyword>
<dbReference type="SMART" id="SM00397">
    <property type="entry name" value="t_SNARE"/>
    <property type="match status" value="1"/>
</dbReference>
<organism evidence="5 6">
    <name type="scientific">Rhynchospora tenuis</name>
    <dbReference type="NCBI Taxonomy" id="198213"/>
    <lineage>
        <taxon>Eukaryota</taxon>
        <taxon>Viridiplantae</taxon>
        <taxon>Streptophyta</taxon>
        <taxon>Embryophyta</taxon>
        <taxon>Tracheophyta</taxon>
        <taxon>Spermatophyta</taxon>
        <taxon>Magnoliopsida</taxon>
        <taxon>Liliopsida</taxon>
        <taxon>Poales</taxon>
        <taxon>Cyperaceae</taxon>
        <taxon>Cyperoideae</taxon>
        <taxon>Rhynchosporeae</taxon>
        <taxon>Rhynchospora</taxon>
    </lineage>
</organism>
<dbReference type="GO" id="GO:0006886">
    <property type="term" value="P:intracellular protein transport"/>
    <property type="evidence" value="ECO:0007669"/>
    <property type="project" value="TreeGrafter"/>
</dbReference>
<dbReference type="Gene3D" id="1.20.5.110">
    <property type="match status" value="1"/>
</dbReference>
<dbReference type="InterPro" id="IPR006011">
    <property type="entry name" value="Syntaxin_N"/>
</dbReference>
<gene>
    <name evidence="5" type="ORF">LUZ61_009609</name>
</gene>
<name>A0AAD5ZXI5_9POAL</name>
<accession>A0AAD5ZXI5</accession>